<organism evidence="3 4">
    <name type="scientific">Aspergillus ellipticus CBS 707.79</name>
    <dbReference type="NCBI Taxonomy" id="1448320"/>
    <lineage>
        <taxon>Eukaryota</taxon>
        <taxon>Fungi</taxon>
        <taxon>Dikarya</taxon>
        <taxon>Ascomycota</taxon>
        <taxon>Pezizomycotina</taxon>
        <taxon>Eurotiomycetes</taxon>
        <taxon>Eurotiomycetidae</taxon>
        <taxon>Eurotiales</taxon>
        <taxon>Aspergillaceae</taxon>
        <taxon>Aspergillus</taxon>
        <taxon>Aspergillus subgen. Circumdati</taxon>
    </lineage>
</organism>
<dbReference type="InterPro" id="IPR001623">
    <property type="entry name" value="DnaJ_domain"/>
</dbReference>
<dbReference type="PANTHER" id="PTHR43096">
    <property type="entry name" value="DNAJ HOMOLOG 1, MITOCHONDRIAL-RELATED"/>
    <property type="match status" value="1"/>
</dbReference>
<dbReference type="PRINTS" id="PR00625">
    <property type="entry name" value="JDOMAIN"/>
</dbReference>
<dbReference type="GO" id="GO:0051082">
    <property type="term" value="F:unfolded protein binding"/>
    <property type="evidence" value="ECO:0007669"/>
    <property type="project" value="TreeGrafter"/>
</dbReference>
<reference evidence="3 4" key="1">
    <citation type="submission" date="2018-02" db="EMBL/GenBank/DDBJ databases">
        <title>The genomes of Aspergillus section Nigri reveals drivers in fungal speciation.</title>
        <authorList>
            <consortium name="DOE Joint Genome Institute"/>
            <person name="Vesth T.C."/>
            <person name="Nybo J."/>
            <person name="Theobald S."/>
            <person name="Brandl J."/>
            <person name="Frisvad J.C."/>
            <person name="Nielsen K.F."/>
            <person name="Lyhne E.K."/>
            <person name="Kogle M.E."/>
            <person name="Kuo A."/>
            <person name="Riley R."/>
            <person name="Clum A."/>
            <person name="Nolan M."/>
            <person name="Lipzen A."/>
            <person name="Salamov A."/>
            <person name="Henrissat B."/>
            <person name="Wiebenga A."/>
            <person name="De vries R.P."/>
            <person name="Grigoriev I.V."/>
            <person name="Mortensen U.H."/>
            <person name="Andersen M.R."/>
            <person name="Baker S.E."/>
        </authorList>
    </citation>
    <scope>NUCLEOTIDE SEQUENCE [LARGE SCALE GENOMIC DNA]</scope>
    <source>
        <strain evidence="3 4">CBS 707.79</strain>
    </source>
</reference>
<feature type="compositionally biased region" description="Basic and acidic residues" evidence="1">
    <location>
        <begin position="111"/>
        <end position="124"/>
    </location>
</feature>
<feature type="compositionally biased region" description="Low complexity" evidence="1">
    <location>
        <begin position="95"/>
        <end position="110"/>
    </location>
</feature>
<dbReference type="InterPro" id="IPR018253">
    <property type="entry name" value="DnaJ_domain_CS"/>
</dbReference>
<feature type="compositionally biased region" description="Low complexity" evidence="1">
    <location>
        <begin position="385"/>
        <end position="397"/>
    </location>
</feature>
<evidence type="ECO:0000259" key="2">
    <source>
        <dbReference type="PROSITE" id="PS50076"/>
    </source>
</evidence>
<dbReference type="CDD" id="cd06257">
    <property type="entry name" value="DnaJ"/>
    <property type="match status" value="1"/>
</dbReference>
<feature type="compositionally biased region" description="Basic and acidic residues" evidence="1">
    <location>
        <begin position="180"/>
        <end position="216"/>
    </location>
</feature>
<dbReference type="PROSITE" id="PS00636">
    <property type="entry name" value="DNAJ_1"/>
    <property type="match status" value="1"/>
</dbReference>
<accession>A0A319DI51</accession>
<dbReference type="PANTHER" id="PTHR43096:SF10">
    <property type="entry name" value="CHAPERONE PROTEIN DNAJ A6, CHLOROPLASTIC"/>
    <property type="match status" value="1"/>
</dbReference>
<dbReference type="InterPro" id="IPR036869">
    <property type="entry name" value="J_dom_sf"/>
</dbReference>
<keyword evidence="4" id="KW-1185">Reference proteome</keyword>
<feature type="compositionally biased region" description="Low complexity" evidence="1">
    <location>
        <begin position="521"/>
        <end position="535"/>
    </location>
</feature>
<dbReference type="STRING" id="1448320.A0A319DI51"/>
<dbReference type="GO" id="GO:0005737">
    <property type="term" value="C:cytoplasm"/>
    <property type="evidence" value="ECO:0007669"/>
    <property type="project" value="TreeGrafter"/>
</dbReference>
<dbReference type="GO" id="GO:0042026">
    <property type="term" value="P:protein refolding"/>
    <property type="evidence" value="ECO:0007669"/>
    <property type="project" value="TreeGrafter"/>
</dbReference>
<evidence type="ECO:0000256" key="1">
    <source>
        <dbReference type="SAM" id="MobiDB-lite"/>
    </source>
</evidence>
<dbReference type="VEuPathDB" id="FungiDB:BO71DRAFT_396353"/>
<dbReference type="Proteomes" id="UP000247810">
    <property type="component" value="Unassembled WGS sequence"/>
</dbReference>
<dbReference type="Gene3D" id="1.10.287.110">
    <property type="entry name" value="DnaJ domain"/>
    <property type="match status" value="1"/>
</dbReference>
<protein>
    <submittedName>
        <fullName evidence="3">DnaJ-domain-containing protein</fullName>
    </submittedName>
</protein>
<dbReference type="SMART" id="SM00271">
    <property type="entry name" value="DnaJ"/>
    <property type="match status" value="1"/>
</dbReference>
<dbReference type="OrthoDB" id="10250354at2759"/>
<dbReference type="SUPFAM" id="SSF46565">
    <property type="entry name" value="Chaperone J-domain"/>
    <property type="match status" value="1"/>
</dbReference>
<dbReference type="Pfam" id="PF00226">
    <property type="entry name" value="DnaJ"/>
    <property type="match status" value="1"/>
</dbReference>
<gene>
    <name evidence="3" type="ORF">BO71DRAFT_396353</name>
</gene>
<name>A0A319DI51_9EURO</name>
<dbReference type="AlphaFoldDB" id="A0A319DI51"/>
<feature type="compositionally biased region" description="Basic and acidic residues" evidence="1">
    <location>
        <begin position="539"/>
        <end position="565"/>
    </location>
</feature>
<dbReference type="EMBL" id="KZ825827">
    <property type="protein sequence ID" value="PYH97216.1"/>
    <property type="molecule type" value="Genomic_DNA"/>
</dbReference>
<proteinExistence type="predicted"/>
<feature type="domain" description="J" evidence="2">
    <location>
        <begin position="8"/>
        <end position="76"/>
    </location>
</feature>
<feature type="compositionally biased region" description="Basic and acidic residues" evidence="1">
    <location>
        <begin position="244"/>
        <end position="296"/>
    </location>
</feature>
<dbReference type="FunFam" id="1.10.287.110:FF:000073">
    <property type="entry name" value="DnaJ domain protein"/>
    <property type="match status" value="1"/>
</dbReference>
<feature type="region of interest" description="Disordered" evidence="1">
    <location>
        <begin position="87"/>
        <end position="579"/>
    </location>
</feature>
<dbReference type="PROSITE" id="PS50076">
    <property type="entry name" value="DNAJ_2"/>
    <property type="match status" value="1"/>
</dbReference>
<sequence length="579" mass="65877">MSSAPDIDPYAVLGVPKDVTLPDIKSAHRKLVLKWHPDKIKDESLRSKAQDEFQRVQQAYELLSDDTRRAKYDAKVRLAELQREMKARGVNITTSPSPYSSPRASGSAGAREYRNGRFYEERTPADPSSYFDDDVQFSEGARSTSRKHDEFKKRHSKMPEEKKKAKAEHISPAARAATHAAKETRQSRDTTRTTHTDRAKFRTKERKREVFEKYDRAVPYSDSEDDGGASDSSVQSYYVKLKRPSTEKRSRDSASRKTKPTESSRRRKPARYEEEYSDDYDSKHAKLHMKAKDYIQRSKGSPPIEVDRRPQASRSPPRHHEYESADPESSSSRHSGRTKRPSKESVRSPSSRNGSYEHLDAQPRPYEGKVPSMPTAATSPSFKVPPSLRPSLQPSRSTSAAHPHSRARGISRSELSDMVYENSMRSVSTKVRSDKHDSGYSSPGTPEMAPGESSPKTTRYKVMDEPDENIIPPPQISPRNARGYSPPRPDRPVSGRPMQKPPTRSNTFAYPAEHSIRYESVSRPSASRQPSSRPPYVESRPRYAREVGPEHISRESYVRKPHDDYYPIPNINRRTTYAQ</sequence>
<evidence type="ECO:0000313" key="3">
    <source>
        <dbReference type="EMBL" id="PYH97216.1"/>
    </source>
</evidence>
<feature type="compositionally biased region" description="Basic and acidic residues" evidence="1">
    <location>
        <begin position="146"/>
        <end position="169"/>
    </location>
</feature>
<evidence type="ECO:0000313" key="4">
    <source>
        <dbReference type="Proteomes" id="UP000247810"/>
    </source>
</evidence>